<name>A0A0P8ADI6_9EURY</name>
<reference evidence="1 2" key="1">
    <citation type="submission" date="2015-09" db="EMBL/GenBank/DDBJ databases">
        <title>A metagenomics-based metabolic model of nitrate-dependent anaerobic oxidation of methane by Methanoperedens-like archaea.</title>
        <authorList>
            <person name="Arshad A."/>
            <person name="Speth D.R."/>
            <person name="De Graaf R.M."/>
            <person name="Op Den Camp H.J."/>
            <person name="Jetten M.S."/>
            <person name="Welte C.U."/>
        </authorList>
    </citation>
    <scope>NUCLEOTIDE SEQUENCE [LARGE SCALE GENOMIC DNA]</scope>
</reference>
<dbReference type="Proteomes" id="UP000050360">
    <property type="component" value="Unassembled WGS sequence"/>
</dbReference>
<gene>
    <name evidence="1" type="ORF">MPEBLZ_03226</name>
</gene>
<evidence type="ECO:0000313" key="2">
    <source>
        <dbReference type="Proteomes" id="UP000050360"/>
    </source>
</evidence>
<accession>A0A0P8ADI6</accession>
<proteinExistence type="predicted"/>
<dbReference type="EMBL" id="LKCM01000254">
    <property type="protein sequence ID" value="KPQ42220.1"/>
    <property type="molecule type" value="Genomic_DNA"/>
</dbReference>
<evidence type="ECO:0000313" key="1">
    <source>
        <dbReference type="EMBL" id="KPQ42220.1"/>
    </source>
</evidence>
<organism evidence="1 2">
    <name type="scientific">Candidatus Methanoperedens nitratireducens</name>
    <dbReference type="NCBI Taxonomy" id="1392998"/>
    <lineage>
        <taxon>Archaea</taxon>
        <taxon>Methanobacteriati</taxon>
        <taxon>Methanobacteriota</taxon>
        <taxon>Stenosarchaea group</taxon>
        <taxon>Methanomicrobia</taxon>
        <taxon>Methanosarcinales</taxon>
        <taxon>ANME-2 cluster</taxon>
        <taxon>Candidatus Methanoperedentaceae</taxon>
        <taxon>Candidatus Methanoperedens</taxon>
    </lineage>
</organism>
<protein>
    <submittedName>
        <fullName evidence="1">Uncharacterized protein</fullName>
    </submittedName>
</protein>
<sequence length="61" mass="7108">MFEFENIGLIHASALTGAGTGRWWGDEKTDRREKNVLRIFFGRVGYGFCNPNQRRQTQNIF</sequence>
<comment type="caution">
    <text evidence="1">The sequence shown here is derived from an EMBL/GenBank/DDBJ whole genome shotgun (WGS) entry which is preliminary data.</text>
</comment>
<dbReference type="AlphaFoldDB" id="A0A0P8ADI6"/>